<organism evidence="3 4">
    <name type="scientific">Coniosporium apollinis</name>
    <dbReference type="NCBI Taxonomy" id="61459"/>
    <lineage>
        <taxon>Eukaryota</taxon>
        <taxon>Fungi</taxon>
        <taxon>Dikarya</taxon>
        <taxon>Ascomycota</taxon>
        <taxon>Pezizomycotina</taxon>
        <taxon>Dothideomycetes</taxon>
        <taxon>Dothideomycetes incertae sedis</taxon>
        <taxon>Coniosporium</taxon>
    </lineage>
</organism>
<name>A0ABQ9NHI5_9PEZI</name>
<feature type="domain" description="SAP" evidence="2">
    <location>
        <begin position="21"/>
        <end position="55"/>
    </location>
</feature>
<feature type="compositionally biased region" description="Basic and acidic residues" evidence="1">
    <location>
        <begin position="315"/>
        <end position="326"/>
    </location>
</feature>
<evidence type="ECO:0000256" key="1">
    <source>
        <dbReference type="SAM" id="MobiDB-lite"/>
    </source>
</evidence>
<comment type="caution">
    <text evidence="3">The sequence shown here is derived from an EMBL/GenBank/DDBJ whole genome shotgun (WGS) entry which is preliminary data.</text>
</comment>
<dbReference type="InterPro" id="IPR003034">
    <property type="entry name" value="SAP_dom"/>
</dbReference>
<dbReference type="PROSITE" id="PS50800">
    <property type="entry name" value="SAP"/>
    <property type="match status" value="1"/>
</dbReference>
<dbReference type="Gene3D" id="1.10.720.30">
    <property type="entry name" value="SAP domain"/>
    <property type="match status" value="1"/>
</dbReference>
<dbReference type="Pfam" id="PF02037">
    <property type="entry name" value="SAP"/>
    <property type="match status" value="1"/>
</dbReference>
<keyword evidence="4" id="KW-1185">Reference proteome</keyword>
<dbReference type="EMBL" id="JAPDRL010000103">
    <property type="protein sequence ID" value="KAJ9657321.1"/>
    <property type="molecule type" value="Genomic_DNA"/>
</dbReference>
<accession>A0ABQ9NHI5</accession>
<dbReference type="InterPro" id="IPR036361">
    <property type="entry name" value="SAP_dom_sf"/>
</dbReference>
<proteinExistence type="predicted"/>
<feature type="region of interest" description="Disordered" evidence="1">
    <location>
        <begin position="248"/>
        <end position="334"/>
    </location>
</feature>
<dbReference type="SUPFAM" id="SSF68906">
    <property type="entry name" value="SAP domain"/>
    <property type="match status" value="1"/>
</dbReference>
<gene>
    <name evidence="3" type="ORF">H2201_008225</name>
</gene>
<dbReference type="SMART" id="SM00513">
    <property type="entry name" value="SAP"/>
    <property type="match status" value="1"/>
</dbReference>
<feature type="compositionally biased region" description="Acidic residues" evidence="1">
    <location>
        <begin position="248"/>
        <end position="262"/>
    </location>
</feature>
<protein>
    <recommendedName>
        <fullName evidence="2">SAP domain-containing protein</fullName>
    </recommendedName>
</protein>
<evidence type="ECO:0000313" key="4">
    <source>
        <dbReference type="Proteomes" id="UP001172684"/>
    </source>
</evidence>
<sequence>MFPSGVTLSLPTYGAMGSNFYLSLKVPELRSLCHERQLPTTGTRNQLIQRLNAHDVERGCDDDTTRETQVVPFDGRGYDPARLVGIPLRGYFQWGSQMRLDFTTGEIINFRITQTRLSSNGEIEETHVSEPIFGTDLNLRKALENMLGQIYRGGPPTRIIDACIAVRDSYRRNPALPVGEWKENDDWYLRNPPVKHRAIGLQLEGMHKMGYVYCWDKRLVTKGGEGDAFCDVELGALEAIDSAFDEEVDAASDEMSLDDESGREEHGGDMDLDTPSAGMVQPDTASAPEVRLSGAESNAGMRNEQVRASTGVKRKLPDEEASEERAHKFRGQAS</sequence>
<evidence type="ECO:0000259" key="2">
    <source>
        <dbReference type="PROSITE" id="PS50800"/>
    </source>
</evidence>
<evidence type="ECO:0000313" key="3">
    <source>
        <dbReference type="EMBL" id="KAJ9657321.1"/>
    </source>
</evidence>
<dbReference type="Proteomes" id="UP001172684">
    <property type="component" value="Unassembled WGS sequence"/>
</dbReference>
<reference evidence="3" key="1">
    <citation type="submission" date="2022-10" db="EMBL/GenBank/DDBJ databases">
        <title>Culturing micro-colonial fungi from biological soil crusts in the Mojave desert and describing Neophaeococcomyces mojavensis, and introducing the new genera and species Taxawa tesnikishii.</title>
        <authorList>
            <person name="Kurbessoian T."/>
            <person name="Stajich J.E."/>
        </authorList>
    </citation>
    <scope>NUCLEOTIDE SEQUENCE</scope>
    <source>
        <strain evidence="3">TK_1</strain>
    </source>
</reference>